<keyword evidence="2" id="KW-1185">Reference proteome</keyword>
<sequence length="106" mass="11153">MSNVTIGTRISELPATSYPSLQHLIPASKDGETVKLTIEQIKSILALVAEDVAFRTGTVESALAALVDAPAPEDFTQQIADLSAAFAALPAAVSASVYETQRFYGI</sequence>
<dbReference type="EMBL" id="QYRN01000006">
    <property type="protein sequence ID" value="RIY00226.1"/>
    <property type="molecule type" value="Genomic_DNA"/>
</dbReference>
<organism evidence="1 2">
    <name type="scientific">Aureimonas flava</name>
    <dbReference type="NCBI Taxonomy" id="2320271"/>
    <lineage>
        <taxon>Bacteria</taxon>
        <taxon>Pseudomonadati</taxon>
        <taxon>Pseudomonadota</taxon>
        <taxon>Alphaproteobacteria</taxon>
        <taxon>Hyphomicrobiales</taxon>
        <taxon>Aurantimonadaceae</taxon>
        <taxon>Aureimonas</taxon>
    </lineage>
</organism>
<evidence type="ECO:0000313" key="1">
    <source>
        <dbReference type="EMBL" id="RIY00226.1"/>
    </source>
</evidence>
<proteinExistence type="predicted"/>
<dbReference type="Proteomes" id="UP000265750">
    <property type="component" value="Unassembled WGS sequence"/>
</dbReference>
<evidence type="ECO:0000313" key="2">
    <source>
        <dbReference type="Proteomes" id="UP000265750"/>
    </source>
</evidence>
<gene>
    <name evidence="1" type="ORF">D3218_13150</name>
</gene>
<name>A0A3A1WJ10_9HYPH</name>
<comment type="caution">
    <text evidence="1">The sequence shown here is derived from an EMBL/GenBank/DDBJ whole genome shotgun (WGS) entry which is preliminary data.</text>
</comment>
<reference evidence="2" key="1">
    <citation type="submission" date="2018-09" db="EMBL/GenBank/DDBJ databases">
        <authorList>
            <person name="Tuo L."/>
        </authorList>
    </citation>
    <scope>NUCLEOTIDE SEQUENCE [LARGE SCALE GENOMIC DNA]</scope>
    <source>
        <strain evidence="2">M2BS4Y-1</strain>
    </source>
</reference>
<dbReference type="AlphaFoldDB" id="A0A3A1WJ10"/>
<protein>
    <submittedName>
        <fullName evidence="1">Uncharacterized protein</fullName>
    </submittedName>
</protein>
<dbReference type="RefSeq" id="WP_119540536.1">
    <property type="nucleotide sequence ID" value="NZ_QYRN01000006.1"/>
</dbReference>
<accession>A0A3A1WJ10</accession>